<keyword evidence="4" id="KW-0592">Phosphate transport</keyword>
<dbReference type="CDD" id="cd13653">
    <property type="entry name" value="PBP2_phosphate_like_1"/>
    <property type="match status" value="1"/>
</dbReference>
<dbReference type="GO" id="GO:0007155">
    <property type="term" value="P:cell adhesion"/>
    <property type="evidence" value="ECO:0007669"/>
    <property type="project" value="UniProtKB-UniRule"/>
</dbReference>
<comment type="function">
    <text evidence="4">Involved in the system for phosphate transport across the cytoplasmic membrane.</text>
</comment>
<evidence type="ECO:0000256" key="1">
    <source>
        <dbReference type="ARBA" id="ARBA00008725"/>
    </source>
</evidence>
<keyword evidence="4" id="KW-0574">Periplasm</keyword>
<accession>A1SXU3</accession>
<dbReference type="SUPFAM" id="SSF53850">
    <property type="entry name" value="Periplasmic binding protein-like II"/>
    <property type="match status" value="1"/>
</dbReference>
<evidence type="ECO:0000256" key="2">
    <source>
        <dbReference type="ARBA" id="ARBA00022448"/>
    </source>
</evidence>
<feature type="domain" description="PBP" evidence="5">
    <location>
        <begin position="34"/>
        <end position="270"/>
    </location>
</feature>
<dbReference type="HOGENOM" id="CLU_026228_5_1_6"/>
<dbReference type="InterPro" id="IPR011862">
    <property type="entry name" value="Phos-bd"/>
</dbReference>
<dbReference type="Gene3D" id="3.40.190.10">
    <property type="entry name" value="Periplasmic binding protein-like II"/>
    <property type="match status" value="2"/>
</dbReference>
<dbReference type="Proteomes" id="UP000000639">
    <property type="component" value="Chromosome"/>
</dbReference>
<comment type="subcellular location">
    <subcellularLocation>
        <location evidence="4">Periplasm</location>
    </subcellularLocation>
    <subcellularLocation>
        <location evidence="4">Secreted</location>
    </subcellularLocation>
</comment>
<dbReference type="Pfam" id="PF12849">
    <property type="entry name" value="PBP_like_2"/>
    <property type="match status" value="1"/>
</dbReference>
<dbReference type="STRING" id="357804.Ping_2588"/>
<name>A1SXU3_PSYIN</name>
<gene>
    <name evidence="6" type="ordered locus">Ping_2588</name>
</gene>
<dbReference type="AlphaFoldDB" id="A1SXU3"/>
<keyword evidence="3" id="KW-0732">Signal</keyword>
<keyword evidence="4" id="KW-0964">Secreted</keyword>
<evidence type="ECO:0000313" key="6">
    <source>
        <dbReference type="EMBL" id="ABM04308.1"/>
    </source>
</evidence>
<dbReference type="GO" id="GO:0005576">
    <property type="term" value="C:extracellular region"/>
    <property type="evidence" value="ECO:0007669"/>
    <property type="project" value="UniProtKB-SubCell"/>
</dbReference>
<keyword evidence="7" id="KW-1185">Reference proteome</keyword>
<dbReference type="eggNOG" id="COG0226">
    <property type="taxonomic scope" value="Bacteria"/>
</dbReference>
<dbReference type="NCBIfam" id="TIGR02136">
    <property type="entry name" value="ptsS_2"/>
    <property type="match status" value="1"/>
</dbReference>
<dbReference type="GO" id="GO:0042301">
    <property type="term" value="F:phosphate ion binding"/>
    <property type="evidence" value="ECO:0007669"/>
    <property type="project" value="UniProtKB-UniRule"/>
</dbReference>
<dbReference type="EMBL" id="CP000510">
    <property type="protein sequence ID" value="ABM04308.1"/>
    <property type="molecule type" value="Genomic_DNA"/>
</dbReference>
<dbReference type="InterPro" id="IPR024370">
    <property type="entry name" value="PBP_domain"/>
</dbReference>
<evidence type="ECO:0000259" key="5">
    <source>
        <dbReference type="Pfam" id="PF12849"/>
    </source>
</evidence>
<dbReference type="PANTHER" id="PTHR30570:SF1">
    <property type="entry name" value="PHOSPHATE-BINDING PROTEIN PSTS"/>
    <property type="match status" value="1"/>
</dbReference>
<dbReference type="GO" id="GO:0042597">
    <property type="term" value="C:periplasmic space"/>
    <property type="evidence" value="ECO:0007669"/>
    <property type="project" value="UniProtKB-SubCell"/>
</dbReference>
<evidence type="ECO:0000313" key="7">
    <source>
        <dbReference type="Proteomes" id="UP000000639"/>
    </source>
</evidence>
<dbReference type="PANTHER" id="PTHR30570">
    <property type="entry name" value="PERIPLASMIC PHOSPHATE BINDING COMPONENT OF PHOSPHATE ABC TRANSPORTER"/>
    <property type="match status" value="1"/>
</dbReference>
<comment type="similarity">
    <text evidence="1 4">Belongs to the PstS family.</text>
</comment>
<keyword evidence="2 4" id="KW-0813">Transport</keyword>
<evidence type="ECO:0000256" key="4">
    <source>
        <dbReference type="RuleBase" id="RU367119"/>
    </source>
</evidence>
<reference evidence="6 7" key="1">
    <citation type="submission" date="2007-01" db="EMBL/GenBank/DDBJ databases">
        <title>Complete sequence of Psychromonas ingrahamii 37.</title>
        <authorList>
            <consortium name="US DOE Joint Genome Institute"/>
            <person name="Copeland A."/>
            <person name="Lucas S."/>
            <person name="Lapidus A."/>
            <person name="Barry K."/>
            <person name="Detter J.C."/>
            <person name="Glavina del Rio T."/>
            <person name="Hammon N."/>
            <person name="Israni S."/>
            <person name="Dalin E."/>
            <person name="Tice H."/>
            <person name="Pitluck S."/>
            <person name="Thompson L.S."/>
            <person name="Brettin T."/>
            <person name="Bruce D."/>
            <person name="Han C."/>
            <person name="Tapia R."/>
            <person name="Schmutz J."/>
            <person name="Larimer F."/>
            <person name="Land M."/>
            <person name="Hauser L."/>
            <person name="Kyrpides N."/>
            <person name="Ivanova N."/>
            <person name="Staley J."/>
            <person name="Richardson P."/>
        </authorList>
    </citation>
    <scope>NUCLEOTIDE SEQUENCE [LARGE SCALE GENOMIC DNA]</scope>
    <source>
        <strain evidence="6 7">37</strain>
    </source>
</reference>
<sequence>MNIFTVMIHMEFIMKKVIGLLVAIVLSPIAFASSETTVTIAGSTSVSNVMEVLGETYQKKTGIDVEVQGMGSSAGIVAARNGTTMLGMSSRELTIDELTDVDTMVIAHDGIAIVINKSNPVENLTKEEIKKIYRQEITNWKEVGGEDKPIIAVTRDVSSGTREEFEKILGLKRNVNNIEVSDISPRTLVGNGNGMVKTMVANNIYALAYISLGSVDHELLVKALSVDGIKATNENVFSGEYKLARSFIVLYKKNVAQPALDFVNYIMSDEGQKIIDDQGYISIEQSHN</sequence>
<dbReference type="GO" id="GO:0006817">
    <property type="term" value="P:phosphate ion transport"/>
    <property type="evidence" value="ECO:0007669"/>
    <property type="project" value="UniProtKB-UniRule"/>
</dbReference>
<dbReference type="KEGG" id="pin:Ping_2588"/>
<organism evidence="6 7">
    <name type="scientific">Psychromonas ingrahamii (strain DSM 17664 / CCUG 51855 / 37)</name>
    <dbReference type="NCBI Taxonomy" id="357804"/>
    <lineage>
        <taxon>Bacteria</taxon>
        <taxon>Pseudomonadati</taxon>
        <taxon>Pseudomonadota</taxon>
        <taxon>Gammaproteobacteria</taxon>
        <taxon>Alteromonadales</taxon>
        <taxon>Psychromonadaceae</taxon>
        <taxon>Psychromonas</taxon>
    </lineage>
</organism>
<evidence type="ECO:0000256" key="3">
    <source>
        <dbReference type="ARBA" id="ARBA00022729"/>
    </source>
</evidence>
<protein>
    <recommendedName>
        <fullName evidence="4">Phosphate-binding protein</fullName>
    </recommendedName>
</protein>
<dbReference type="InterPro" id="IPR050811">
    <property type="entry name" value="Phosphate_ABC_transporter"/>
</dbReference>
<proteinExistence type="inferred from homology"/>